<evidence type="ECO:0000313" key="2">
    <source>
        <dbReference type="Proteomes" id="UP001239626"/>
    </source>
</evidence>
<proteinExistence type="predicted"/>
<dbReference type="EMBL" id="JAUSVB010000001">
    <property type="protein sequence ID" value="MDQ0372133.1"/>
    <property type="molecule type" value="Genomic_DNA"/>
</dbReference>
<sequence>MTITRRGAVWRGTEAADLDSYLVDYEAGGYAVTVTVHPVCGSCGEALGFYVLVDDDEGAAVRACPGCEDEVEMLDTADYVDDCEFGEATCPCGGDLFDVAVGYSLLDDGEVRWISVALRCHADGRLGVYTDWKVDYVPSRHLLDSA</sequence>
<name>A0ABU0EA64_9CELL</name>
<accession>A0ABU0EA64</accession>
<keyword evidence="2" id="KW-1185">Reference proteome</keyword>
<reference evidence="1 2" key="1">
    <citation type="submission" date="2023-07" db="EMBL/GenBank/DDBJ databases">
        <title>Sorghum-associated microbial communities from plants grown in Nebraska, USA.</title>
        <authorList>
            <person name="Schachtman D."/>
        </authorList>
    </citation>
    <scope>NUCLEOTIDE SEQUENCE [LARGE SCALE GENOMIC DNA]</scope>
    <source>
        <strain evidence="1 2">BE332</strain>
    </source>
</reference>
<dbReference type="Proteomes" id="UP001239626">
    <property type="component" value="Unassembled WGS sequence"/>
</dbReference>
<organism evidence="1 2">
    <name type="scientific">Cellulomonas humilata</name>
    <dbReference type="NCBI Taxonomy" id="144055"/>
    <lineage>
        <taxon>Bacteria</taxon>
        <taxon>Bacillati</taxon>
        <taxon>Actinomycetota</taxon>
        <taxon>Actinomycetes</taxon>
        <taxon>Micrococcales</taxon>
        <taxon>Cellulomonadaceae</taxon>
        <taxon>Cellulomonas</taxon>
    </lineage>
</organism>
<evidence type="ECO:0008006" key="3">
    <source>
        <dbReference type="Google" id="ProtNLM"/>
    </source>
</evidence>
<dbReference type="RefSeq" id="WP_307489429.1">
    <property type="nucleotide sequence ID" value="NZ_JAUSVB010000001.1"/>
</dbReference>
<evidence type="ECO:0000313" key="1">
    <source>
        <dbReference type="EMBL" id="MDQ0372133.1"/>
    </source>
</evidence>
<comment type="caution">
    <text evidence="1">The sequence shown here is derived from an EMBL/GenBank/DDBJ whole genome shotgun (WGS) entry which is preliminary data.</text>
</comment>
<gene>
    <name evidence="1" type="ORF">J2X26_000430</name>
</gene>
<protein>
    <recommendedName>
        <fullName evidence="3">DUF35 domain-containing protein</fullName>
    </recommendedName>
</protein>